<reference evidence="2 3" key="1">
    <citation type="journal article" date="2007" name="Int. J. Cancer">
        <title>Cutaneous human papillomavirus 88: Remarkable differences in viral load.</title>
        <authorList>
            <person name="Kullander J."/>
            <person name="Handisurya A."/>
            <person name="Forslund O."/>
            <person name="Geusau A."/>
            <person name="Kirnbauer R."/>
            <person name="Dillner J."/>
        </authorList>
    </citation>
    <scope>NUCLEOTIDE SEQUENCE [LARGE SCALE GENOMIC DNA]</scope>
</reference>
<accession>A8R8N4</accession>
<feature type="compositionally biased region" description="Pro residues" evidence="1">
    <location>
        <begin position="86"/>
        <end position="104"/>
    </location>
</feature>
<feature type="region of interest" description="Disordered" evidence="1">
    <location>
        <begin position="85"/>
        <end position="162"/>
    </location>
</feature>
<gene>
    <name evidence="2" type="primary">E4</name>
</gene>
<sequence length="194" mass="22152">MIEKTAFPTHNGNIFIIRTRTSSGIKCQVVLITMGCTMMRKIPMKGYISFYLSLSLKNMAVVDNGLCIIKILLFLPLPPALLGGPHPSPPKPISTPQPPATPRPLPRREVQGSDYKRRSAQPPPRRPTIFDLQEEDEEKENEPPEQREEEQPPTETLSENLSRLLRRWDQDIEHLKDLVSRDLDDFKRTLGIPH</sequence>
<dbReference type="KEGG" id="vg:5896662"/>
<dbReference type="OrthoDB" id="29054at10239"/>
<evidence type="ECO:0000256" key="1">
    <source>
        <dbReference type="SAM" id="MobiDB-lite"/>
    </source>
</evidence>
<keyword evidence="3" id="KW-1185">Reference proteome</keyword>
<protein>
    <submittedName>
        <fullName evidence="2">E4 protein</fullName>
    </submittedName>
</protein>
<evidence type="ECO:0000313" key="3">
    <source>
        <dbReference type="Proteomes" id="UP000113513"/>
    </source>
</evidence>
<dbReference type="Proteomes" id="UP000113513">
    <property type="component" value="Segment"/>
</dbReference>
<dbReference type="EMBL" id="EF467176">
    <property type="protein sequence ID" value="ABR20506.1"/>
    <property type="molecule type" value="Genomic_DNA"/>
</dbReference>
<proteinExistence type="predicted"/>
<feature type="compositionally biased region" description="Basic and acidic residues" evidence="1">
    <location>
        <begin position="141"/>
        <end position="150"/>
    </location>
</feature>
<name>A8R8N4_9PAPI</name>
<evidence type="ECO:0000313" key="2">
    <source>
        <dbReference type="EMBL" id="ABR20506.1"/>
    </source>
</evidence>
<organism evidence="2 3">
    <name type="scientific">Human papillomavirus 88</name>
    <dbReference type="NCBI Taxonomy" id="337054"/>
    <lineage>
        <taxon>Viruses</taxon>
        <taxon>Monodnaviria</taxon>
        <taxon>Shotokuvirae</taxon>
        <taxon>Cossaviricota</taxon>
        <taxon>Papovaviricetes</taxon>
        <taxon>Zurhausenvirales</taxon>
        <taxon>Papillomaviridae</taxon>
        <taxon>Firstpapillomavirinae</taxon>
        <taxon>Gammapapillomavirus</taxon>
        <taxon>Gammapapillomavirus 5</taxon>
    </lineage>
</organism>
<feature type="compositionally biased region" description="Basic and acidic residues" evidence="1">
    <location>
        <begin position="106"/>
        <end position="117"/>
    </location>
</feature>
<dbReference type="RefSeq" id="YP_001672012.1">
    <property type="nucleotide sequence ID" value="NC_010329.1"/>
</dbReference>